<keyword evidence="2" id="KW-0732">Signal</keyword>
<organism evidence="3 4">
    <name type="scientific">Marvinbryantia formatexigens DSM 14469</name>
    <dbReference type="NCBI Taxonomy" id="478749"/>
    <lineage>
        <taxon>Bacteria</taxon>
        <taxon>Bacillati</taxon>
        <taxon>Bacillota</taxon>
        <taxon>Clostridia</taxon>
        <taxon>Lachnospirales</taxon>
        <taxon>Lachnospiraceae</taxon>
        <taxon>Marvinbryantia</taxon>
    </lineage>
</organism>
<dbReference type="PROSITE" id="PS51257">
    <property type="entry name" value="PROKAR_LIPOPROTEIN"/>
    <property type="match status" value="1"/>
</dbReference>
<evidence type="ECO:0000313" key="4">
    <source>
        <dbReference type="Proteomes" id="UP000005561"/>
    </source>
</evidence>
<dbReference type="RefSeq" id="WP_006860008.1">
    <property type="nucleotide sequence ID" value="NZ_ACCL02000001.1"/>
</dbReference>
<dbReference type="OrthoDB" id="2050887at2"/>
<dbReference type="EMBL" id="ACCL02000001">
    <property type="protein sequence ID" value="EET62855.1"/>
    <property type="molecule type" value="Genomic_DNA"/>
</dbReference>
<name>C6L9B6_9FIRM</name>
<feature type="region of interest" description="Disordered" evidence="1">
    <location>
        <begin position="26"/>
        <end position="91"/>
    </location>
</feature>
<dbReference type="STRING" id="168384.SAMN05660368_01815"/>
<comment type="caution">
    <text evidence="3">The sequence shown here is derived from an EMBL/GenBank/DDBJ whole genome shotgun (WGS) entry which is preliminary data.</text>
</comment>
<dbReference type="Proteomes" id="UP000005561">
    <property type="component" value="Unassembled WGS sequence"/>
</dbReference>
<evidence type="ECO:0008006" key="5">
    <source>
        <dbReference type="Google" id="ProtNLM"/>
    </source>
</evidence>
<keyword evidence="4" id="KW-1185">Reference proteome</keyword>
<dbReference type="eggNOG" id="ENOG5032W97">
    <property type="taxonomic scope" value="Bacteria"/>
</dbReference>
<feature type="chain" id="PRO_5002966073" description="Lipoprotein" evidence="2">
    <location>
        <begin position="28"/>
        <end position="201"/>
    </location>
</feature>
<dbReference type="AlphaFoldDB" id="C6L9B6"/>
<feature type="compositionally biased region" description="Polar residues" evidence="1">
    <location>
        <begin position="26"/>
        <end position="40"/>
    </location>
</feature>
<gene>
    <name evidence="3" type="ORF">BRYFOR_05206</name>
</gene>
<evidence type="ECO:0000256" key="2">
    <source>
        <dbReference type="SAM" id="SignalP"/>
    </source>
</evidence>
<reference evidence="3" key="1">
    <citation type="submission" date="2009-07" db="EMBL/GenBank/DDBJ databases">
        <authorList>
            <person name="Weinstock G."/>
            <person name="Sodergren E."/>
            <person name="Clifton S."/>
            <person name="Fulton L."/>
            <person name="Fulton B."/>
            <person name="Courtney L."/>
            <person name="Fronick C."/>
            <person name="Harrison M."/>
            <person name="Strong C."/>
            <person name="Farmer C."/>
            <person name="Delahaunty K."/>
            <person name="Markovic C."/>
            <person name="Hall O."/>
            <person name="Minx P."/>
            <person name="Tomlinson C."/>
            <person name="Mitreva M."/>
            <person name="Nelson J."/>
            <person name="Hou S."/>
            <person name="Wollam A."/>
            <person name="Pepin K.H."/>
            <person name="Johnson M."/>
            <person name="Bhonagiri V."/>
            <person name="Nash W.E."/>
            <person name="Warren W."/>
            <person name="Chinwalla A."/>
            <person name="Mardis E.R."/>
            <person name="Wilson R.K."/>
        </authorList>
    </citation>
    <scope>NUCLEOTIDE SEQUENCE [LARGE SCALE GENOMIC DNA]</scope>
    <source>
        <strain evidence="3">DSM 14469</strain>
    </source>
</reference>
<sequence>MKYRRTITVTAILLCALALTGCQGSVAGQNGKSDTAAQSQEENETEGGMTAQSQEETKTEGGMTAQNQEGNGTTVQNREETGTDGEEQNPQNLDEMQASAVLIGSVSDFRDGSFQVVPEQSTEDTAIQAAAGYESGMDSTTVSYGEDCLFQIASISTTTGEITLKDASAADVKKSTGVAVYGDTQENGEIHAVKVLITRYQ</sequence>
<accession>C6L9B6</accession>
<protein>
    <recommendedName>
        <fullName evidence="5">Lipoprotein</fullName>
    </recommendedName>
</protein>
<feature type="compositionally biased region" description="Polar residues" evidence="1">
    <location>
        <begin position="64"/>
        <end position="76"/>
    </location>
</feature>
<feature type="signal peptide" evidence="2">
    <location>
        <begin position="1"/>
        <end position="27"/>
    </location>
</feature>
<evidence type="ECO:0000313" key="3">
    <source>
        <dbReference type="EMBL" id="EET62855.1"/>
    </source>
</evidence>
<proteinExistence type="predicted"/>
<evidence type="ECO:0000256" key="1">
    <source>
        <dbReference type="SAM" id="MobiDB-lite"/>
    </source>
</evidence>